<proteinExistence type="predicted"/>
<name>A0A0C9U7Z8_SPHS4</name>
<accession>A0A0C9U7Z8</accession>
<gene>
    <name evidence="1" type="ORF">M422DRAFT_781126</name>
</gene>
<dbReference type="AlphaFoldDB" id="A0A0C9U7Z8"/>
<dbReference type="Gene3D" id="3.40.50.1820">
    <property type="entry name" value="alpha/beta hydrolase"/>
    <property type="match status" value="1"/>
</dbReference>
<dbReference type="Proteomes" id="UP000054279">
    <property type="component" value="Unassembled WGS sequence"/>
</dbReference>
<dbReference type="EMBL" id="KN837154">
    <property type="protein sequence ID" value="KIJ39143.1"/>
    <property type="molecule type" value="Genomic_DNA"/>
</dbReference>
<reference evidence="1 2" key="1">
    <citation type="submission" date="2014-06" db="EMBL/GenBank/DDBJ databases">
        <title>Evolutionary Origins and Diversification of the Mycorrhizal Mutualists.</title>
        <authorList>
            <consortium name="DOE Joint Genome Institute"/>
            <consortium name="Mycorrhizal Genomics Consortium"/>
            <person name="Kohler A."/>
            <person name="Kuo A."/>
            <person name="Nagy L.G."/>
            <person name="Floudas D."/>
            <person name="Copeland A."/>
            <person name="Barry K.W."/>
            <person name="Cichocki N."/>
            <person name="Veneault-Fourrey C."/>
            <person name="LaButti K."/>
            <person name="Lindquist E.A."/>
            <person name="Lipzen A."/>
            <person name="Lundell T."/>
            <person name="Morin E."/>
            <person name="Murat C."/>
            <person name="Riley R."/>
            <person name="Ohm R."/>
            <person name="Sun H."/>
            <person name="Tunlid A."/>
            <person name="Henrissat B."/>
            <person name="Grigoriev I.V."/>
            <person name="Hibbett D.S."/>
            <person name="Martin F."/>
        </authorList>
    </citation>
    <scope>NUCLEOTIDE SEQUENCE [LARGE SCALE GENOMIC DNA]</scope>
    <source>
        <strain evidence="1 2">SS14</strain>
    </source>
</reference>
<dbReference type="HOGENOM" id="CLU_082195_0_0_1"/>
<evidence type="ECO:0000313" key="1">
    <source>
        <dbReference type="EMBL" id="KIJ39143.1"/>
    </source>
</evidence>
<dbReference type="SUPFAM" id="SSF53474">
    <property type="entry name" value="alpha/beta-Hydrolases"/>
    <property type="match status" value="1"/>
</dbReference>
<dbReference type="OrthoDB" id="94039at2759"/>
<sequence>MNLHKETFDSFLHVLLEDNKITSLPIKDAWRIENPNHGRSSILNQKLLSRSEYKGKWNAFEYARAARSFLHATDTHGINFGSRKMIGLAHSAGTSSLILLHEMELPSPFHSLVLIDPDLLPPGKASSIVLVELFIKYGLRELGNSGAVTLACSKEQEQVYILNDDGLDSSAKTFIKLCGQGETPIHLFVAEDDKFDILNESIIHIN</sequence>
<evidence type="ECO:0008006" key="3">
    <source>
        <dbReference type="Google" id="ProtNLM"/>
    </source>
</evidence>
<evidence type="ECO:0000313" key="2">
    <source>
        <dbReference type="Proteomes" id="UP000054279"/>
    </source>
</evidence>
<organism evidence="1 2">
    <name type="scientific">Sphaerobolus stellatus (strain SS14)</name>
    <dbReference type="NCBI Taxonomy" id="990650"/>
    <lineage>
        <taxon>Eukaryota</taxon>
        <taxon>Fungi</taxon>
        <taxon>Dikarya</taxon>
        <taxon>Basidiomycota</taxon>
        <taxon>Agaricomycotina</taxon>
        <taxon>Agaricomycetes</taxon>
        <taxon>Phallomycetidae</taxon>
        <taxon>Geastrales</taxon>
        <taxon>Sphaerobolaceae</taxon>
        <taxon>Sphaerobolus</taxon>
    </lineage>
</organism>
<dbReference type="InterPro" id="IPR029058">
    <property type="entry name" value="AB_hydrolase_fold"/>
</dbReference>
<keyword evidence="2" id="KW-1185">Reference proteome</keyword>
<protein>
    <recommendedName>
        <fullName evidence="3">Alpha/beta hydrolase</fullName>
    </recommendedName>
</protein>